<proteinExistence type="inferred from homology"/>
<accession>A0AAF3FFF0</accession>
<dbReference type="GO" id="GO:0043161">
    <property type="term" value="P:proteasome-mediated ubiquitin-dependent protein catabolic process"/>
    <property type="evidence" value="ECO:0007669"/>
    <property type="project" value="UniProtKB-UniRule"/>
</dbReference>
<evidence type="ECO:0000259" key="9">
    <source>
        <dbReference type="Pfam" id="PF23726"/>
    </source>
</evidence>
<dbReference type="GO" id="GO:0005634">
    <property type="term" value="C:nucleus"/>
    <property type="evidence" value="ECO:0007669"/>
    <property type="project" value="UniProtKB-SubCell"/>
</dbReference>
<evidence type="ECO:0000313" key="11">
    <source>
        <dbReference type="WBParaSite" id="MBELARI_LOCUS5767"/>
    </source>
</evidence>
<dbReference type="Proteomes" id="UP000887575">
    <property type="component" value="Unassembled WGS sequence"/>
</dbReference>
<dbReference type="Pfam" id="PF03178">
    <property type="entry name" value="CPSF_A"/>
    <property type="match status" value="1"/>
</dbReference>
<evidence type="ECO:0000256" key="1">
    <source>
        <dbReference type="ARBA" id="ARBA00004123"/>
    </source>
</evidence>
<dbReference type="InterPro" id="IPR036322">
    <property type="entry name" value="WD40_repeat_dom_sf"/>
</dbReference>
<dbReference type="SUPFAM" id="SSF50998">
    <property type="entry name" value="Quinoprotein alcohol dehydrogenase-like"/>
    <property type="match status" value="1"/>
</dbReference>
<evidence type="ECO:0000313" key="10">
    <source>
        <dbReference type="Proteomes" id="UP000887575"/>
    </source>
</evidence>
<feature type="domain" description="RSE1/DDB1/CPSF1 second beta-propeller" evidence="9">
    <location>
        <begin position="570"/>
        <end position="675"/>
    </location>
</feature>
<organism evidence="10 11">
    <name type="scientific">Mesorhabditis belari</name>
    <dbReference type="NCBI Taxonomy" id="2138241"/>
    <lineage>
        <taxon>Eukaryota</taxon>
        <taxon>Metazoa</taxon>
        <taxon>Ecdysozoa</taxon>
        <taxon>Nematoda</taxon>
        <taxon>Chromadorea</taxon>
        <taxon>Rhabditida</taxon>
        <taxon>Rhabditina</taxon>
        <taxon>Rhabditomorpha</taxon>
        <taxon>Rhabditoidea</taxon>
        <taxon>Rhabditidae</taxon>
        <taxon>Mesorhabditinae</taxon>
        <taxon>Mesorhabditis</taxon>
    </lineage>
</organism>
<feature type="domain" description="RSE1/DDB1/CPSF1 C-terminal" evidence="7">
    <location>
        <begin position="749"/>
        <end position="1061"/>
    </location>
</feature>
<dbReference type="WBParaSite" id="MBELARI_LOCUS5767">
    <property type="protein sequence ID" value="MBELARI_LOCUS5767"/>
    <property type="gene ID" value="MBELARI_LOCUS5767"/>
</dbReference>
<evidence type="ECO:0000256" key="2">
    <source>
        <dbReference type="ARBA" id="ARBA00007453"/>
    </source>
</evidence>
<dbReference type="InterPro" id="IPR058543">
    <property type="entry name" value="Beta-prop_RSE1/DDB1/CPSF1_2nd"/>
</dbReference>
<dbReference type="Gene3D" id="1.10.150.910">
    <property type="match status" value="1"/>
</dbReference>
<dbReference type="PANTHER" id="PTHR10644">
    <property type="entry name" value="DNA REPAIR/RNA PROCESSING CPSF FAMILY"/>
    <property type="match status" value="1"/>
</dbReference>
<comment type="similarity">
    <text evidence="2 6">Belongs to the DDB1 family.</text>
</comment>
<feature type="domain" description="RSE1/DDB1/CPSF1 second beta-propeller" evidence="9">
    <location>
        <begin position="389"/>
        <end position="554"/>
    </location>
</feature>
<dbReference type="GO" id="GO:0005737">
    <property type="term" value="C:cytoplasm"/>
    <property type="evidence" value="ECO:0007669"/>
    <property type="project" value="UniProtKB-SubCell"/>
</dbReference>
<evidence type="ECO:0000256" key="6">
    <source>
        <dbReference type="RuleBase" id="RU368023"/>
    </source>
</evidence>
<dbReference type="InterPro" id="IPR004871">
    <property type="entry name" value="RSE1/DDB1/CPSF1_C"/>
</dbReference>
<dbReference type="InterPro" id="IPR050358">
    <property type="entry name" value="RSE1/DDB1/CFT1"/>
</dbReference>
<dbReference type="Pfam" id="PF10433">
    <property type="entry name" value="Beta-prop_RSE1_1st"/>
    <property type="match status" value="1"/>
</dbReference>
<reference evidence="11" key="1">
    <citation type="submission" date="2024-02" db="UniProtKB">
        <authorList>
            <consortium name="WormBaseParasite"/>
        </authorList>
    </citation>
    <scope>IDENTIFICATION</scope>
</reference>
<comment type="pathway">
    <text evidence="6">Protein modification; protein ubiquitination.</text>
</comment>
<name>A0AAF3FFF0_9BILA</name>
<protein>
    <recommendedName>
        <fullName evidence="3 6">DNA damage-binding protein 1</fullName>
    </recommendedName>
    <alternativeName>
        <fullName evidence="5 6">Damage-specific DNA-binding protein 1</fullName>
    </alternativeName>
</protein>
<feature type="domain" description="RSE1/DDB1/CPSF1 first beta-propeller" evidence="8">
    <location>
        <begin position="14"/>
        <end position="346"/>
    </location>
</feature>
<dbReference type="InterPro" id="IPR018846">
    <property type="entry name" value="Beta-prop_RSE1/DDB1/CPSF1_1st"/>
</dbReference>
<dbReference type="InterPro" id="IPR015943">
    <property type="entry name" value="WD40/YVTN_repeat-like_dom_sf"/>
</dbReference>
<evidence type="ECO:0000259" key="7">
    <source>
        <dbReference type="Pfam" id="PF03178"/>
    </source>
</evidence>
<dbReference type="SUPFAM" id="SSF50978">
    <property type="entry name" value="WD40 repeat-like"/>
    <property type="match status" value="1"/>
</dbReference>
<comment type="function">
    <text evidence="6">Plays a role in DNA repair. May be a component of an E3 ubiquitin-protein ligase which promotes histone ubiquitination in response to UV irradiation. Histone ubiquitination may be important for subsequent DNA repair.</text>
</comment>
<evidence type="ECO:0000256" key="4">
    <source>
        <dbReference type="ARBA" id="ARBA00023242"/>
    </source>
</evidence>
<keyword evidence="4 6" id="KW-0539">Nucleus</keyword>
<evidence type="ECO:0000256" key="3">
    <source>
        <dbReference type="ARBA" id="ARBA00014577"/>
    </source>
</evidence>
<comment type="subcellular location">
    <subcellularLocation>
        <location evidence="6">Cytoplasm</location>
    </subcellularLocation>
    <subcellularLocation>
        <location evidence="1 6">Nucleus</location>
    </subcellularLocation>
</comment>
<dbReference type="GO" id="GO:0003676">
    <property type="term" value="F:nucleic acid binding"/>
    <property type="evidence" value="ECO:0007669"/>
    <property type="project" value="InterPro"/>
</dbReference>
<keyword evidence="6" id="KW-0963">Cytoplasm</keyword>
<keyword evidence="10" id="KW-1185">Reference proteome</keyword>
<evidence type="ECO:0000256" key="5">
    <source>
        <dbReference type="ARBA" id="ARBA00031668"/>
    </source>
</evidence>
<dbReference type="AlphaFoldDB" id="A0AAF3FFF0"/>
<dbReference type="Pfam" id="PF23726">
    <property type="entry name" value="Beta-prop_RSE1_2nd"/>
    <property type="match status" value="2"/>
</dbReference>
<evidence type="ECO:0000259" key="8">
    <source>
        <dbReference type="Pfam" id="PF10433"/>
    </source>
</evidence>
<sequence>MSTNYVATCKKPTVVTHSFAGNFTGEEDLNLILAKVTRIEINLIAADGLRFVQEIPIYGRILDLAILRVKGEKCDSIVIITDKLHMAVLSWRDGEVVTRAHGCLSDKVGRISETGIKCIVHSKTGLLAFRIYDGLLKIVEWDDKKELKAFNVRFEDLMIVDLVFLHTSDESIRLGYIYHDHIGRHLKTVELNMDEKEFRTISSQMSIEAEATKVVPIPQPYGGVAVVGHETVLYNNFGSSQPLVISPPVFHNAFISCVAPIDSDGQRFLMGGKQGELMILVFDVDASQKIITDIKVEVLGRCSFAECLCYIDNGVVYVGSRFGDSQLIRLNQEPNSSGSFVSILDTFANVGPIRDMVLLEQENGQTQLLTCSGAFKDGSLRIIRNGIGIEEKASVDFHGVKSIFSLSTKSGALDDHLIVSGIDGTHVLRIEGEELEEPEDGFGLETNERTLYASSMVDNCILQITPSGVHLIRPEAETLRWHSDHGEISVCAVNSRMGKVLVASGRHLHYLSVSTSGIDPINETQLEYEAACLDISSLDDSGDSKLVAIGLWTSNARRVLPRSCFLGRFDNTTYMLVALGDGTLFYFQVTHEGELVEGKKASLGTVPLTLKPFVSNRRNHVFVCSDRPAIIYSSNNKLIFSNVNVRVVNQMCPLNSEAYSDCMVMCDNETMVIGRVDDIEKLHIRTVPLGESPARLAYMASSQRIAVLVSREMNAGSMSVTSSAQRSSNSKLIHAGVASSSDNAPEVHSIVVLDANTFEVLHAHQLGPHEEALSILVTRLGNEPNDYLIVGTAFVNLDETESKLGRILVFSCADGDDRASMRLVHEKEVRGAVYSLAPLHGKLLASINSSVRLFEWKDDKELRLECSHFQYIQAMYIKSKGDIVLVGDLMRSMGLLSYKSVESSFEEVAKPDAQTHWMTAIEIFDADTCLGADSNFNIFTSERERNAQNAEDRQRLVESGVFYLGDAVNVFRNGSLITRHVDGGVVPRHSILFGTIDGSIGAVLSLEPEIYRFALDVEQAVANSHENVLRISLEAYRSYKGDKSSNKSFGFVDGDLVESLLDLPRERARKIVEDIRLPNQEEKLENNAENVLKLIEDLSRIH</sequence>
<dbReference type="Gene3D" id="2.130.10.10">
    <property type="entry name" value="YVTN repeat-like/Quinoprotein amine dehydrogenase"/>
    <property type="match status" value="3"/>
</dbReference>
<dbReference type="InterPro" id="IPR011047">
    <property type="entry name" value="Quinoprotein_ADH-like_sf"/>
</dbReference>